<organism evidence="1 2">
    <name type="scientific">Thermobifida halotolerans</name>
    <dbReference type="NCBI Taxonomy" id="483545"/>
    <lineage>
        <taxon>Bacteria</taxon>
        <taxon>Bacillati</taxon>
        <taxon>Actinomycetota</taxon>
        <taxon>Actinomycetes</taxon>
        <taxon>Streptosporangiales</taxon>
        <taxon>Nocardiopsidaceae</taxon>
        <taxon>Thermobifida</taxon>
    </lineage>
</organism>
<dbReference type="InterPro" id="IPR037523">
    <property type="entry name" value="VOC_core"/>
</dbReference>
<name>A0A399FXL3_9ACTN</name>
<dbReference type="OrthoDB" id="9798201at2"/>
<dbReference type="EMBL" id="CP063196">
    <property type="protein sequence ID" value="UOE21270.1"/>
    <property type="molecule type" value="Genomic_DNA"/>
</dbReference>
<reference evidence="1" key="1">
    <citation type="submission" date="2020-10" db="EMBL/GenBank/DDBJ databases">
        <title>De novo genome project of the cellulose decomposer Thermobifida halotolerans type strain.</title>
        <authorList>
            <person name="Nagy I."/>
            <person name="Horvath B."/>
            <person name="Kukolya J."/>
            <person name="Nagy I."/>
            <person name="Orsini M."/>
        </authorList>
    </citation>
    <scope>NUCLEOTIDE SEQUENCE</scope>
    <source>
        <strain evidence="1">DSM 44931</strain>
    </source>
</reference>
<dbReference type="SUPFAM" id="SSF54593">
    <property type="entry name" value="Glyoxalase/Bleomycin resistance protein/Dihydroxybiphenyl dioxygenase"/>
    <property type="match status" value="1"/>
</dbReference>
<dbReference type="KEGG" id="thao:NI17_009080"/>
<accession>A0A399FXL3</accession>
<dbReference type="InterPro" id="IPR004360">
    <property type="entry name" value="Glyas_Fos-R_dOase_dom"/>
</dbReference>
<dbReference type="PROSITE" id="PS51819">
    <property type="entry name" value="VOC"/>
    <property type="match status" value="1"/>
</dbReference>
<evidence type="ECO:0000313" key="2">
    <source>
        <dbReference type="Proteomes" id="UP000265719"/>
    </source>
</evidence>
<proteinExistence type="predicted"/>
<keyword evidence="2" id="KW-1185">Reference proteome</keyword>
<dbReference type="AlphaFoldDB" id="A0A399FXL3"/>
<dbReference type="Pfam" id="PF00903">
    <property type="entry name" value="Glyoxalase"/>
    <property type="match status" value="1"/>
</dbReference>
<dbReference type="Gene3D" id="3.10.180.10">
    <property type="entry name" value="2,3-Dihydroxybiphenyl 1,2-Dioxygenase, domain 1"/>
    <property type="match status" value="1"/>
</dbReference>
<dbReference type="InterPro" id="IPR029068">
    <property type="entry name" value="Glyas_Bleomycin-R_OHBP_Dase"/>
</dbReference>
<sequence length="131" mass="14185">MENLDRAFPVVFSEAVPATAGFYERLGFTRAVEHPPGDAPTYVGLRRGSAELAVVDAAQARDRYGRGPEDGVRFEMFVFVAEVDAVVERLREEGVPVLRGPADMPWGERVAYVADPDGNPVGIASHRSASP</sequence>
<dbReference type="Proteomes" id="UP000265719">
    <property type="component" value="Chromosome"/>
</dbReference>
<protein>
    <submittedName>
        <fullName evidence="1">VOC family protein</fullName>
    </submittedName>
</protein>
<dbReference type="RefSeq" id="WP_068691666.1">
    <property type="nucleotide sequence ID" value="NZ_CP063196.1"/>
</dbReference>
<gene>
    <name evidence="1" type="ORF">NI17_009080</name>
</gene>
<evidence type="ECO:0000313" key="1">
    <source>
        <dbReference type="EMBL" id="UOE21270.1"/>
    </source>
</evidence>